<feature type="transmembrane region" description="Helical" evidence="1">
    <location>
        <begin position="205"/>
        <end position="223"/>
    </location>
</feature>
<protein>
    <submittedName>
        <fullName evidence="2">Uncharacterized protein</fullName>
    </submittedName>
</protein>
<dbReference type="RefSeq" id="WP_045075181.1">
    <property type="nucleotide sequence ID" value="NZ_CP011005.1"/>
</dbReference>
<dbReference type="Proteomes" id="UP000061839">
    <property type="component" value="Chromosome"/>
</dbReference>
<dbReference type="HOGENOM" id="CLU_1217790_0_0_11"/>
<proteinExistence type="predicted"/>
<evidence type="ECO:0000256" key="1">
    <source>
        <dbReference type="SAM" id="Phobius"/>
    </source>
</evidence>
<sequence>MNESSQFFLEKIPWSEILRLLDRKWIRRFLSPLGMYAAYIIVIITLLVVHAVGALRFLMIVPLLVMVLSFLAGCGLIAMSPAPRPWSERNLLLSRASALLKFFKGAVMLCVGFFVSQMILEKYNSILRSGDNFSELFSYIWFQILSPSIVFGSLFVSLWLWSSIIYRSKWKKEEWRDANRKLLRIIRLDGSLLAGDWLRGMTHPMWSFFAFYMTPVFPSLLTIPGMF</sequence>
<gene>
    <name evidence="2" type="ORF">UM93_09360</name>
</gene>
<organism evidence="2 3">
    <name type="scientific">Psychromicrobium lacuslunae</name>
    <dbReference type="NCBI Taxonomy" id="1618207"/>
    <lineage>
        <taxon>Bacteria</taxon>
        <taxon>Bacillati</taxon>
        <taxon>Actinomycetota</taxon>
        <taxon>Actinomycetes</taxon>
        <taxon>Micrococcales</taxon>
        <taxon>Micrococcaceae</taxon>
        <taxon>Psychromicrobium</taxon>
    </lineage>
</organism>
<keyword evidence="1" id="KW-1133">Transmembrane helix</keyword>
<feature type="transmembrane region" description="Helical" evidence="1">
    <location>
        <begin position="140"/>
        <end position="161"/>
    </location>
</feature>
<reference evidence="2 3" key="1">
    <citation type="journal article" date="2015" name="Genome Announc.">
        <title>Complete Genome Sequencing of Protease-Producing Novel Arthrobacter sp. Strain IHBB 11108 Using PacBio Single-Molecule Real-Time Sequencing Technology.</title>
        <authorList>
            <person name="Kiran S."/>
            <person name="Swarnkar M.K."/>
            <person name="Pal M."/>
            <person name="Thakur R."/>
            <person name="Tewari R."/>
            <person name="Singh A.K."/>
            <person name="Gulati A."/>
        </authorList>
    </citation>
    <scope>NUCLEOTIDE SEQUENCE [LARGE SCALE GENOMIC DNA]</scope>
    <source>
        <strain evidence="2 3">IHBB 11108</strain>
    </source>
</reference>
<name>A0A0D4BZZ1_9MICC</name>
<keyword evidence="1" id="KW-0472">Membrane</keyword>
<dbReference type="KEGG" id="ari:UM93_09360"/>
<accession>A0A0D4BZZ1</accession>
<keyword evidence="1" id="KW-0812">Transmembrane</keyword>
<feature type="transmembrane region" description="Helical" evidence="1">
    <location>
        <begin position="99"/>
        <end position="120"/>
    </location>
</feature>
<keyword evidence="3" id="KW-1185">Reference proteome</keyword>
<feature type="transmembrane region" description="Helical" evidence="1">
    <location>
        <begin position="29"/>
        <end position="51"/>
    </location>
</feature>
<evidence type="ECO:0000313" key="2">
    <source>
        <dbReference type="EMBL" id="AJT41666.1"/>
    </source>
</evidence>
<feature type="transmembrane region" description="Helical" evidence="1">
    <location>
        <begin position="57"/>
        <end position="78"/>
    </location>
</feature>
<evidence type="ECO:0000313" key="3">
    <source>
        <dbReference type="Proteomes" id="UP000061839"/>
    </source>
</evidence>
<dbReference type="AlphaFoldDB" id="A0A0D4BZZ1"/>
<dbReference type="PATRIC" id="fig|1618207.4.peg.1895"/>
<dbReference type="EMBL" id="CP011005">
    <property type="protein sequence ID" value="AJT41666.1"/>
    <property type="molecule type" value="Genomic_DNA"/>
</dbReference>